<proteinExistence type="predicted"/>
<organism evidence="1 2">
    <name type="scientific">Microbacterium pullorum</name>
    <dbReference type="NCBI Taxonomy" id="2762236"/>
    <lineage>
        <taxon>Bacteria</taxon>
        <taxon>Bacillati</taxon>
        <taxon>Actinomycetota</taxon>
        <taxon>Actinomycetes</taxon>
        <taxon>Micrococcales</taxon>
        <taxon>Microbacteriaceae</taxon>
        <taxon>Microbacterium</taxon>
    </lineage>
</organism>
<gene>
    <name evidence="1" type="ORF">H9651_05780</name>
</gene>
<reference evidence="1 2" key="1">
    <citation type="submission" date="2020-08" db="EMBL/GenBank/DDBJ databases">
        <title>A Genomic Blueprint of the Chicken Gut Microbiome.</title>
        <authorList>
            <person name="Gilroy R."/>
            <person name="Ravi A."/>
            <person name="Getino M."/>
            <person name="Pursley I."/>
            <person name="Horton D.L."/>
            <person name="Alikhan N.-F."/>
            <person name="Baker D."/>
            <person name="Gharbi K."/>
            <person name="Hall N."/>
            <person name="Watson M."/>
            <person name="Adriaenssens E.M."/>
            <person name="Foster-Nyarko E."/>
            <person name="Jarju S."/>
            <person name="Secka A."/>
            <person name="Antonio M."/>
            <person name="Oren A."/>
            <person name="Chaudhuri R."/>
            <person name="La Ragione R.M."/>
            <person name="Hildebrand F."/>
            <person name="Pallen M.J."/>
        </authorList>
    </citation>
    <scope>NUCLEOTIDE SEQUENCE [LARGE SCALE GENOMIC DNA]</scope>
    <source>
        <strain evidence="1 2">Sa4CUA7</strain>
    </source>
</reference>
<evidence type="ECO:0000313" key="1">
    <source>
        <dbReference type="EMBL" id="MBD7957139.1"/>
    </source>
</evidence>
<comment type="caution">
    <text evidence="1">The sequence shown here is derived from an EMBL/GenBank/DDBJ whole genome shotgun (WGS) entry which is preliminary data.</text>
</comment>
<dbReference type="Proteomes" id="UP000648352">
    <property type="component" value="Unassembled WGS sequence"/>
</dbReference>
<dbReference type="RefSeq" id="WP_191718261.1">
    <property type="nucleotide sequence ID" value="NZ_JACSQP010000003.1"/>
</dbReference>
<protein>
    <submittedName>
        <fullName evidence="1">Uncharacterized protein</fullName>
    </submittedName>
</protein>
<name>A0ABR8S1B6_9MICO</name>
<accession>A0ABR8S1B6</accession>
<sequence length="142" mass="14914">MNGADINLSLEDAKAAAMAMELELASMVPSDQTEAIEQLPKGALIGCGDAERSVQWSGRTDVVTSGPVDVEGVVDAIVAEYAVRDDYDAERADTSFGPRAYVTGHHGAGYLVHESADGSRIEFISFSPCFILPEGESGAGAY</sequence>
<dbReference type="EMBL" id="JACSQP010000003">
    <property type="protein sequence ID" value="MBD7957139.1"/>
    <property type="molecule type" value="Genomic_DNA"/>
</dbReference>
<evidence type="ECO:0000313" key="2">
    <source>
        <dbReference type="Proteomes" id="UP000648352"/>
    </source>
</evidence>
<keyword evidence="2" id="KW-1185">Reference proteome</keyword>